<dbReference type="PANTHER" id="PTHR43861:SF5">
    <property type="entry name" value="BLL5978 PROTEIN"/>
    <property type="match status" value="1"/>
</dbReference>
<evidence type="ECO:0000259" key="2">
    <source>
        <dbReference type="Pfam" id="PF08484"/>
    </source>
</evidence>
<dbReference type="RefSeq" id="WP_093256738.1">
    <property type="nucleotide sequence ID" value="NZ_FNQM01000040.1"/>
</dbReference>
<dbReference type="Gene3D" id="3.40.50.150">
    <property type="entry name" value="Vaccinia Virus protein VP39"/>
    <property type="match status" value="1"/>
</dbReference>
<dbReference type="PANTHER" id="PTHR43861">
    <property type="entry name" value="TRANS-ACONITATE 2-METHYLTRANSFERASE-RELATED"/>
    <property type="match status" value="1"/>
</dbReference>
<keyword evidence="3" id="KW-0489">Methyltransferase</keyword>
<dbReference type="Pfam" id="PF13489">
    <property type="entry name" value="Methyltransf_23"/>
    <property type="match status" value="1"/>
</dbReference>
<protein>
    <submittedName>
        <fullName evidence="3">Methyltransferase domain-containing protein</fullName>
    </submittedName>
</protein>
<dbReference type="InterPro" id="IPR013691">
    <property type="entry name" value="MeTrfase_14"/>
</dbReference>
<proteinExistence type="predicted"/>
<dbReference type="Pfam" id="PF08421">
    <property type="entry name" value="Methyltransf_13"/>
    <property type="match status" value="1"/>
</dbReference>
<keyword evidence="4" id="KW-1185">Reference proteome</keyword>
<dbReference type="SUPFAM" id="SSF53335">
    <property type="entry name" value="S-adenosyl-L-methionine-dependent methyltransferases"/>
    <property type="match status" value="1"/>
</dbReference>
<feature type="domain" description="C-methyltransferase" evidence="2">
    <location>
        <begin position="255"/>
        <end position="410"/>
    </location>
</feature>
<keyword evidence="3" id="KW-0808">Transferase</keyword>
<dbReference type="Pfam" id="PF08484">
    <property type="entry name" value="Methyltransf_14"/>
    <property type="match status" value="1"/>
</dbReference>
<reference evidence="3 4" key="1">
    <citation type="submission" date="2016-10" db="EMBL/GenBank/DDBJ databases">
        <authorList>
            <person name="de Groot N.N."/>
        </authorList>
    </citation>
    <scope>NUCLEOTIDE SEQUENCE [LARGE SCALE GENOMIC DNA]</scope>
    <source>
        <strain evidence="3 4">DSM 15345</strain>
    </source>
</reference>
<dbReference type="OrthoDB" id="9815644at2"/>
<dbReference type="Proteomes" id="UP000198703">
    <property type="component" value="Unassembled WGS sequence"/>
</dbReference>
<dbReference type="GO" id="GO:0032259">
    <property type="term" value="P:methylation"/>
    <property type="evidence" value="ECO:0007669"/>
    <property type="project" value="UniProtKB-KW"/>
</dbReference>
<name>A0A1H4G711_9RHOB</name>
<dbReference type="EMBL" id="FNQM01000040">
    <property type="protein sequence ID" value="SEB05379.1"/>
    <property type="molecule type" value="Genomic_DNA"/>
</dbReference>
<feature type="domain" description="Methyltransferase putative zinc binding" evidence="1">
    <location>
        <begin position="13"/>
        <end position="75"/>
    </location>
</feature>
<dbReference type="InterPro" id="IPR013630">
    <property type="entry name" value="Methyltransf_Zn-bd_dom_put"/>
</dbReference>
<dbReference type="InterPro" id="IPR029063">
    <property type="entry name" value="SAM-dependent_MTases_sf"/>
</dbReference>
<dbReference type="STRING" id="89524.SAMN05444370_14011"/>
<evidence type="ECO:0000313" key="4">
    <source>
        <dbReference type="Proteomes" id="UP000198703"/>
    </source>
</evidence>
<dbReference type="AlphaFoldDB" id="A0A1H4G711"/>
<gene>
    <name evidence="3" type="ORF">SAMN05444370_14011</name>
</gene>
<dbReference type="Gene3D" id="3.40.50.720">
    <property type="entry name" value="NAD(P)-binding Rossmann-like Domain"/>
    <property type="match status" value="1"/>
</dbReference>
<organism evidence="3 4">
    <name type="scientific">Rubrimonas cliftonensis</name>
    <dbReference type="NCBI Taxonomy" id="89524"/>
    <lineage>
        <taxon>Bacteria</taxon>
        <taxon>Pseudomonadati</taxon>
        <taxon>Pseudomonadota</taxon>
        <taxon>Alphaproteobacteria</taxon>
        <taxon>Rhodobacterales</taxon>
        <taxon>Paracoccaceae</taxon>
        <taxon>Rubrimonas</taxon>
    </lineage>
</organism>
<sequence length="422" mass="44751">MANPVRPDQGRPCRFCGAPLSLTMADLGHMPFANDFLPDNPAAIAAERRHPLHARVCEGCWLAQLDHDAPADAIFVHDYAYLSSYSDSWVAHAKAYAEAMTARFGLGPHSLVMEAASNDGYLLQHFSAAGVPVLGVEPAGHAAGLAVARGVPTRVCFFNAGTAARLSGEGLSADLIAANNVLAHVPDITDFVAGFPVMLAPQGVATFEFPHLLRQLQGLQFDTIYHEHYSYLSLAAVERIFAASGLRVFDVEALPTHGGSLRVFACREGAAHAETRAVAAARAEEAAFGIETAAPYRAFSDRVRRFTDAARKTLIAMRDRGDRLAAYGAAAKGVTFLNQLGLGADVFMAVADRNPGKQGRLMPGAHVPIIAPEALAGLRPDLVLILPWNLRAEIAATLAPLRAAGARFAVADANHPDGVATL</sequence>
<evidence type="ECO:0000259" key="1">
    <source>
        <dbReference type="Pfam" id="PF08421"/>
    </source>
</evidence>
<evidence type="ECO:0000313" key="3">
    <source>
        <dbReference type="EMBL" id="SEB05379.1"/>
    </source>
</evidence>
<dbReference type="Gene3D" id="6.20.50.110">
    <property type="entry name" value="Methyltransferase, zinc-binding domain"/>
    <property type="match status" value="1"/>
</dbReference>
<dbReference type="GO" id="GO:0008168">
    <property type="term" value="F:methyltransferase activity"/>
    <property type="evidence" value="ECO:0007669"/>
    <property type="project" value="UniProtKB-KW"/>
</dbReference>
<dbReference type="InterPro" id="IPR038576">
    <property type="entry name" value="Methyltransf_Zn-bd_dom_put_sf"/>
</dbReference>
<accession>A0A1H4G711</accession>